<gene>
    <name evidence="2" type="ORF">NIASO_05650</name>
</gene>
<feature type="transmembrane region" description="Helical" evidence="1">
    <location>
        <begin position="162"/>
        <end position="186"/>
    </location>
</feature>
<dbReference type="STRING" id="929713.NIASO_05650"/>
<sequence>MHYWLYLLPAISALVGYLLNRIAIGYFFNSYLPKRDNAWAQQLGKIAAEQTSGSINLEEKISDPALIEKAMPAIEAHIDEFLNVKLKEEIPMLAMFVGTKTTDKIKEVFINQLRLLFPQVMQQIAGGLKEKLNIEQLVSRKLKDTPLSFILKKELAGIAQNFPWLGAFFGLIIGGINLALICFILGNLL</sequence>
<evidence type="ECO:0000313" key="2">
    <source>
        <dbReference type="EMBL" id="AHF17318.1"/>
    </source>
</evidence>
<keyword evidence="1" id="KW-0812">Transmembrane</keyword>
<dbReference type="KEGG" id="nso:NIASO_05650"/>
<name>W0F688_9BACT</name>
<evidence type="ECO:0000256" key="1">
    <source>
        <dbReference type="SAM" id="Phobius"/>
    </source>
</evidence>
<proteinExistence type="predicted"/>
<dbReference type="RefSeq" id="WP_008582903.1">
    <property type="nucleotide sequence ID" value="NZ_CP007035.1"/>
</dbReference>
<evidence type="ECO:0000313" key="3">
    <source>
        <dbReference type="Proteomes" id="UP000003586"/>
    </source>
</evidence>
<keyword evidence="3" id="KW-1185">Reference proteome</keyword>
<protein>
    <recommendedName>
        <fullName evidence="4">DUF445 domain-containing protein</fullName>
    </recommendedName>
</protein>
<dbReference type="Proteomes" id="UP000003586">
    <property type="component" value="Chromosome"/>
</dbReference>
<dbReference type="eggNOG" id="COG4399">
    <property type="taxonomic scope" value="Bacteria"/>
</dbReference>
<dbReference type="AlphaFoldDB" id="W0F688"/>
<dbReference type="EMBL" id="CP007035">
    <property type="protein sequence ID" value="AHF17318.1"/>
    <property type="molecule type" value="Genomic_DNA"/>
</dbReference>
<reference evidence="2 3" key="1">
    <citation type="submission" date="2013-12" db="EMBL/GenBank/DDBJ databases">
        <authorList>
            <consortium name="DOE Joint Genome Institute"/>
            <person name="Eisen J."/>
            <person name="Huntemann M."/>
            <person name="Han J."/>
            <person name="Chen A."/>
            <person name="Kyrpides N."/>
            <person name="Mavromatis K."/>
            <person name="Markowitz V."/>
            <person name="Palaniappan K."/>
            <person name="Ivanova N."/>
            <person name="Schaumberg A."/>
            <person name="Pati A."/>
            <person name="Liolios K."/>
            <person name="Nordberg H.P."/>
            <person name="Cantor M.N."/>
            <person name="Hua S.X."/>
            <person name="Woyke T."/>
        </authorList>
    </citation>
    <scope>NUCLEOTIDE SEQUENCE [LARGE SCALE GENOMIC DNA]</scope>
    <source>
        <strain evidence="3">DSM 19437</strain>
    </source>
</reference>
<keyword evidence="1" id="KW-1133">Transmembrane helix</keyword>
<organism evidence="2 3">
    <name type="scientific">Niabella soli DSM 19437</name>
    <dbReference type="NCBI Taxonomy" id="929713"/>
    <lineage>
        <taxon>Bacteria</taxon>
        <taxon>Pseudomonadati</taxon>
        <taxon>Bacteroidota</taxon>
        <taxon>Chitinophagia</taxon>
        <taxon>Chitinophagales</taxon>
        <taxon>Chitinophagaceae</taxon>
        <taxon>Niabella</taxon>
    </lineage>
</organism>
<evidence type="ECO:0008006" key="4">
    <source>
        <dbReference type="Google" id="ProtNLM"/>
    </source>
</evidence>
<keyword evidence="1" id="KW-0472">Membrane</keyword>
<feature type="transmembrane region" description="Helical" evidence="1">
    <location>
        <begin position="6"/>
        <end position="28"/>
    </location>
</feature>
<dbReference type="OrthoDB" id="9787430at2"/>
<dbReference type="HOGENOM" id="CLU_042384_1_1_10"/>
<accession>W0F688</accession>